<gene>
    <name evidence="2" type="ORF">A3B25_02065</name>
</gene>
<name>A0A1G2GT60_9BACT</name>
<evidence type="ECO:0000313" key="2">
    <source>
        <dbReference type="EMBL" id="OGZ53383.1"/>
    </source>
</evidence>
<evidence type="ECO:0000256" key="1">
    <source>
        <dbReference type="SAM" id="Phobius"/>
    </source>
</evidence>
<keyword evidence="1" id="KW-1133">Transmembrane helix</keyword>
<feature type="transmembrane region" description="Helical" evidence="1">
    <location>
        <begin position="103"/>
        <end position="124"/>
    </location>
</feature>
<feature type="transmembrane region" description="Helical" evidence="1">
    <location>
        <begin position="24"/>
        <end position="44"/>
    </location>
</feature>
<comment type="caution">
    <text evidence="2">The sequence shown here is derived from an EMBL/GenBank/DDBJ whole genome shotgun (WGS) entry which is preliminary data.</text>
</comment>
<feature type="transmembrane region" description="Helical" evidence="1">
    <location>
        <begin position="136"/>
        <end position="157"/>
    </location>
</feature>
<feature type="transmembrane region" description="Helical" evidence="1">
    <location>
        <begin position="163"/>
        <end position="185"/>
    </location>
</feature>
<reference evidence="2 3" key="1">
    <citation type="journal article" date="2016" name="Nat. Commun.">
        <title>Thousands of microbial genomes shed light on interconnected biogeochemical processes in an aquifer system.</title>
        <authorList>
            <person name="Anantharaman K."/>
            <person name="Brown C.T."/>
            <person name="Hug L.A."/>
            <person name="Sharon I."/>
            <person name="Castelle C.J."/>
            <person name="Probst A.J."/>
            <person name="Thomas B.C."/>
            <person name="Singh A."/>
            <person name="Wilkins M.J."/>
            <person name="Karaoz U."/>
            <person name="Brodie E.L."/>
            <person name="Williams K.H."/>
            <person name="Hubbard S.S."/>
            <person name="Banfield J.F."/>
        </authorList>
    </citation>
    <scope>NUCLEOTIDE SEQUENCE [LARGE SCALE GENOMIC DNA]</scope>
</reference>
<keyword evidence="1" id="KW-0812">Transmembrane</keyword>
<feature type="transmembrane region" description="Helical" evidence="1">
    <location>
        <begin position="81"/>
        <end position="97"/>
    </location>
</feature>
<organism evidence="2 3">
    <name type="scientific">Candidatus Ryanbacteria bacterium RIFCSPLOWO2_01_FULL_48_26</name>
    <dbReference type="NCBI Taxonomy" id="1802126"/>
    <lineage>
        <taxon>Bacteria</taxon>
        <taxon>Candidatus Ryaniibacteriota</taxon>
    </lineage>
</organism>
<dbReference type="AlphaFoldDB" id="A0A1G2GT60"/>
<keyword evidence="1" id="KW-0472">Membrane</keyword>
<proteinExistence type="predicted"/>
<dbReference type="Proteomes" id="UP000179106">
    <property type="component" value="Unassembled WGS sequence"/>
</dbReference>
<protein>
    <submittedName>
        <fullName evidence="2">Uncharacterized protein</fullName>
    </submittedName>
</protein>
<dbReference type="EMBL" id="MHNW01000020">
    <property type="protein sequence ID" value="OGZ53383.1"/>
    <property type="molecule type" value="Genomic_DNA"/>
</dbReference>
<dbReference type="STRING" id="1802126.A3B25_02065"/>
<evidence type="ECO:0000313" key="3">
    <source>
        <dbReference type="Proteomes" id="UP000179106"/>
    </source>
</evidence>
<sequence>MPLQTVTYEQTLEPTAATSALKKATAAAIAFGIFGIIGITFSPINNTSLLSFIFYEILVLNTFFSVKTFSRIIPSFLSQNIIDCALVIFYGILATQFENQKNFVIASTAYFCITTIKYSILIKDIPKYKSILKRKIFVNVLGVVMFAVSLQIIYMGYETAAALFYTIAFALANIYLLAVKPLYVLPR</sequence>
<accession>A0A1G2GT60</accession>
<feature type="transmembrane region" description="Helical" evidence="1">
    <location>
        <begin position="50"/>
        <end position="69"/>
    </location>
</feature>